<comment type="cofactor">
    <cofactor evidence="2">
        <name>NAD(+)</name>
        <dbReference type="ChEBI" id="CHEBI:57540"/>
    </cofactor>
</comment>
<comment type="pathway">
    <text evidence="3">Carbohydrate metabolism; galactose metabolism.</text>
</comment>
<dbReference type="SUPFAM" id="SSF51735">
    <property type="entry name" value="NAD(P)-binding Rossmann-fold domains"/>
    <property type="match status" value="1"/>
</dbReference>
<reference evidence="13 14" key="1">
    <citation type="submission" date="2016-07" db="EMBL/GenBank/DDBJ databases">
        <authorList>
            <person name="Townsley L."/>
            <person name="Shank E.A."/>
        </authorList>
    </citation>
    <scope>NUCLEOTIDE SEQUENCE [LARGE SCALE GENOMIC DNA]</scope>
    <source>
        <strain evidence="13 14">CH01</strain>
    </source>
</reference>
<evidence type="ECO:0000256" key="1">
    <source>
        <dbReference type="ARBA" id="ARBA00000083"/>
    </source>
</evidence>
<evidence type="ECO:0000256" key="6">
    <source>
        <dbReference type="ARBA" id="ARBA00018569"/>
    </source>
</evidence>
<evidence type="ECO:0000256" key="5">
    <source>
        <dbReference type="ARBA" id="ARBA00013189"/>
    </source>
</evidence>
<keyword evidence="9" id="KW-0413">Isomerase</keyword>
<comment type="caution">
    <text evidence="13">The sequence shown here is derived from an EMBL/GenBank/DDBJ whole genome shotgun (WGS) entry which is preliminary data.</text>
</comment>
<evidence type="ECO:0000256" key="7">
    <source>
        <dbReference type="ARBA" id="ARBA00023027"/>
    </source>
</evidence>
<evidence type="ECO:0000256" key="2">
    <source>
        <dbReference type="ARBA" id="ARBA00001911"/>
    </source>
</evidence>
<keyword evidence="8" id="KW-0119">Carbohydrate metabolism</keyword>
<dbReference type="InterPro" id="IPR036291">
    <property type="entry name" value="NAD(P)-bd_dom_sf"/>
</dbReference>
<dbReference type="PANTHER" id="PTHR43725:SF47">
    <property type="entry name" value="UDP-GLUCOSE 4-EPIMERASE"/>
    <property type="match status" value="1"/>
</dbReference>
<accession>A0ABX2ZQX3</accession>
<dbReference type="EMBL" id="MDKC01000014">
    <property type="protein sequence ID" value="ODG91759.1"/>
    <property type="molecule type" value="Genomic_DNA"/>
</dbReference>
<comment type="catalytic activity">
    <reaction evidence="1">
        <text>UDP-alpha-D-glucose = UDP-alpha-D-galactose</text>
        <dbReference type="Rhea" id="RHEA:22168"/>
        <dbReference type="ChEBI" id="CHEBI:58885"/>
        <dbReference type="ChEBI" id="CHEBI:66914"/>
        <dbReference type="EC" id="5.1.3.2"/>
    </reaction>
</comment>
<comment type="similarity">
    <text evidence="4">Belongs to the NAD(P)-dependent epimerase/dehydratase family.</text>
</comment>
<dbReference type="InterPro" id="IPR001509">
    <property type="entry name" value="Epimerase_deHydtase"/>
</dbReference>
<dbReference type="Pfam" id="PF01370">
    <property type="entry name" value="Epimerase"/>
    <property type="match status" value="1"/>
</dbReference>
<dbReference type="EC" id="5.1.3.2" evidence="5"/>
<evidence type="ECO:0000256" key="10">
    <source>
        <dbReference type="ARBA" id="ARBA00031367"/>
    </source>
</evidence>
<keyword evidence="14" id="KW-1185">Reference proteome</keyword>
<evidence type="ECO:0000313" key="14">
    <source>
        <dbReference type="Proteomes" id="UP000094580"/>
    </source>
</evidence>
<evidence type="ECO:0000259" key="12">
    <source>
        <dbReference type="Pfam" id="PF01370"/>
    </source>
</evidence>
<dbReference type="PANTHER" id="PTHR43725">
    <property type="entry name" value="UDP-GLUCOSE 4-EPIMERASE"/>
    <property type="match status" value="1"/>
</dbReference>
<sequence>MKKVLVLGGTRFFGKRLVHKLIDKGYNVSIATRGLTEDDFGDRVNRFIIDRRNPETLTSLSAHKWDLVYDNICYTPNEAKEIIKLLTNHVGRYIFTSSLAVYDTGLNHVETDFDPYNYRIEYNKDNEYSYAEGKRLCEAVLYQEANFPVFAARFPIVLGPDDYTKRLLFHVDKVSRNEEIIISDLNKEMTFIDSDETAEFLFWLGENESIKSGPFNACSNGEITFQEIINICEMETGKKAIINSFGAVEHQSPFDAYSDQSLSNEKAKKEGFQFLEVHEWMAKLIHHYCSL</sequence>
<evidence type="ECO:0000313" key="13">
    <source>
        <dbReference type="EMBL" id="ODG91759.1"/>
    </source>
</evidence>
<feature type="domain" description="NAD-dependent epimerase/dehydratase" evidence="12">
    <location>
        <begin position="4"/>
        <end position="216"/>
    </location>
</feature>
<evidence type="ECO:0000256" key="3">
    <source>
        <dbReference type="ARBA" id="ARBA00004947"/>
    </source>
</evidence>
<dbReference type="Proteomes" id="UP000094580">
    <property type="component" value="Unassembled WGS sequence"/>
</dbReference>
<evidence type="ECO:0000256" key="4">
    <source>
        <dbReference type="ARBA" id="ARBA00007637"/>
    </source>
</evidence>
<dbReference type="Gene3D" id="3.40.50.720">
    <property type="entry name" value="NAD(P)-binding Rossmann-like Domain"/>
    <property type="match status" value="1"/>
</dbReference>
<evidence type="ECO:0000256" key="8">
    <source>
        <dbReference type="ARBA" id="ARBA00023144"/>
    </source>
</evidence>
<proteinExistence type="inferred from homology"/>
<keyword evidence="7" id="KW-0520">NAD</keyword>
<dbReference type="RefSeq" id="WP_069033869.1">
    <property type="nucleotide sequence ID" value="NZ_MDKC01000014.1"/>
</dbReference>
<evidence type="ECO:0000256" key="11">
    <source>
        <dbReference type="ARBA" id="ARBA00033067"/>
    </source>
</evidence>
<keyword evidence="8" id="KW-0299">Galactose metabolism</keyword>
<name>A0ABX2ZQX3_9BACI</name>
<evidence type="ECO:0000256" key="9">
    <source>
        <dbReference type="ARBA" id="ARBA00023235"/>
    </source>
</evidence>
<protein>
    <recommendedName>
        <fullName evidence="6">UDP-glucose 4-epimerase</fullName>
        <ecNumber evidence="5">5.1.3.2</ecNumber>
    </recommendedName>
    <alternativeName>
        <fullName evidence="11">Galactowaldenase</fullName>
    </alternativeName>
    <alternativeName>
        <fullName evidence="10">UDP-galactose 4-epimerase</fullName>
    </alternativeName>
</protein>
<gene>
    <name evidence="13" type="ORF">BED47_21780</name>
</gene>
<organism evidence="13 14">
    <name type="scientific">Gottfriedia luciferensis</name>
    <dbReference type="NCBI Taxonomy" id="178774"/>
    <lineage>
        <taxon>Bacteria</taxon>
        <taxon>Bacillati</taxon>
        <taxon>Bacillota</taxon>
        <taxon>Bacilli</taxon>
        <taxon>Bacillales</taxon>
        <taxon>Bacillaceae</taxon>
        <taxon>Gottfriedia</taxon>
    </lineage>
</organism>